<feature type="region of interest" description="Disordered" evidence="1">
    <location>
        <begin position="254"/>
        <end position="294"/>
    </location>
</feature>
<reference evidence="2" key="1">
    <citation type="submission" date="2020-04" db="EMBL/GenBank/DDBJ databases">
        <title>Draft genome resource of the tomato pathogen Pseudocercospora fuligena.</title>
        <authorList>
            <person name="Zaccaron A."/>
        </authorList>
    </citation>
    <scope>NUCLEOTIDE SEQUENCE</scope>
    <source>
        <strain evidence="2">PF001</strain>
    </source>
</reference>
<keyword evidence="3" id="KW-1185">Reference proteome</keyword>
<proteinExistence type="predicted"/>
<organism evidence="2 3">
    <name type="scientific">Pseudocercospora fuligena</name>
    <dbReference type="NCBI Taxonomy" id="685502"/>
    <lineage>
        <taxon>Eukaryota</taxon>
        <taxon>Fungi</taxon>
        <taxon>Dikarya</taxon>
        <taxon>Ascomycota</taxon>
        <taxon>Pezizomycotina</taxon>
        <taxon>Dothideomycetes</taxon>
        <taxon>Dothideomycetidae</taxon>
        <taxon>Mycosphaerellales</taxon>
        <taxon>Mycosphaerellaceae</taxon>
        <taxon>Pseudocercospora</taxon>
    </lineage>
</organism>
<protein>
    <submittedName>
        <fullName evidence="2">Uncharacterized protein</fullName>
    </submittedName>
</protein>
<accession>A0A8H6R6U9</accession>
<sequence>MSEPVINFRPILDCWDDPNKWFPCFMISRRGLRRDAATSQGYVPPGTTCRRDDKTRPHTACQREKANALVSDRYWEVLRMRRKGGLSELDLRKGEMGLSKAIMDFMKLTACARHFEELLTPDDNNDLGKQWVAELTKMILAREPTDEVPKFDPKAFGAGRLKSRSTGVKRKHGSSGPDEPEQAVANSKRVRSSNPSDDADDMPGQSTFIPSCSVSHQTGFGNPTQENRQQKTLLDDQALQFFLNDDQAFWDPSIPFPQYGSAPDTSSLPEFTSTTHQSSISESSTNSTNSRWSFSSNTSLDSDIDSKNNNTQHLPIDEATDYGMFLVCNTCARDLSQHHKPFCAAMQQQICQEPHDHEYSICCTGREYIPVREFCAGGACMVNAACDVDECWEYPCWDEGHKRWEIWRHDSGCWASFSQGEVAGADLLPGDGMGEDSQKDLEEISGIESQDEKTSDSAPHLVFAGNGELTAEELGLEEEDWEKALEEFLNHDAFGQEEDLTARYIPA</sequence>
<feature type="compositionally biased region" description="Basic residues" evidence="1">
    <location>
        <begin position="161"/>
        <end position="173"/>
    </location>
</feature>
<feature type="compositionally biased region" description="Low complexity" evidence="1">
    <location>
        <begin position="272"/>
        <end position="294"/>
    </location>
</feature>
<evidence type="ECO:0000313" key="3">
    <source>
        <dbReference type="Proteomes" id="UP000660729"/>
    </source>
</evidence>
<feature type="region of interest" description="Disordered" evidence="1">
    <location>
        <begin position="148"/>
        <end position="228"/>
    </location>
</feature>
<evidence type="ECO:0000313" key="2">
    <source>
        <dbReference type="EMBL" id="KAF7185628.1"/>
    </source>
</evidence>
<dbReference type="EMBL" id="JABCIY010000314">
    <property type="protein sequence ID" value="KAF7185628.1"/>
    <property type="molecule type" value="Genomic_DNA"/>
</dbReference>
<dbReference type="OrthoDB" id="3647885at2759"/>
<evidence type="ECO:0000256" key="1">
    <source>
        <dbReference type="SAM" id="MobiDB-lite"/>
    </source>
</evidence>
<dbReference type="Proteomes" id="UP000660729">
    <property type="component" value="Unassembled WGS sequence"/>
</dbReference>
<comment type="caution">
    <text evidence="2">The sequence shown here is derived from an EMBL/GenBank/DDBJ whole genome shotgun (WGS) entry which is preliminary data.</text>
</comment>
<feature type="compositionally biased region" description="Polar residues" evidence="1">
    <location>
        <begin position="204"/>
        <end position="228"/>
    </location>
</feature>
<name>A0A8H6R6U9_9PEZI</name>
<dbReference type="AlphaFoldDB" id="A0A8H6R6U9"/>
<gene>
    <name evidence="2" type="ORF">HII31_13023</name>
</gene>